<gene>
    <name evidence="2" type="ORF">SO802_005377</name>
</gene>
<proteinExistence type="predicted"/>
<sequence>MEIEPRGLDFSSAILAQIFLRVLPFLSPKTHTNQTQNKSHFVFFLSFLQKPMNKSNPLTTGAPARDLTSDPIHRLKLSPPGFGVPGLLGLVRIGAIASFFHWSGGEKPRLKRRREPVPSPERPIRSSSPERPIRSPSPELSPPGFGPNRLLGLLLLSSTGAAARRPKPGFGENRRLKLSPPGFGENRRLKLPSLFFVETDWFASVVVLRCFGRL</sequence>
<reference evidence="2 3" key="1">
    <citation type="submission" date="2024-01" db="EMBL/GenBank/DDBJ databases">
        <title>A telomere-to-telomere, gap-free genome of sweet tea (Lithocarpus litseifolius).</title>
        <authorList>
            <person name="Zhou J."/>
        </authorList>
    </citation>
    <scope>NUCLEOTIDE SEQUENCE [LARGE SCALE GENOMIC DNA]</scope>
    <source>
        <strain evidence="2">Zhou-2022a</strain>
        <tissue evidence="2">Leaf</tissue>
    </source>
</reference>
<evidence type="ECO:0000313" key="3">
    <source>
        <dbReference type="Proteomes" id="UP001459277"/>
    </source>
</evidence>
<dbReference type="Proteomes" id="UP001459277">
    <property type="component" value="Unassembled WGS sequence"/>
</dbReference>
<protein>
    <submittedName>
        <fullName evidence="2">Uncharacterized protein</fullName>
    </submittedName>
</protein>
<comment type="caution">
    <text evidence="2">The sequence shown here is derived from an EMBL/GenBank/DDBJ whole genome shotgun (WGS) entry which is preliminary data.</text>
</comment>
<feature type="region of interest" description="Disordered" evidence="1">
    <location>
        <begin position="109"/>
        <end position="145"/>
    </location>
</feature>
<evidence type="ECO:0000313" key="2">
    <source>
        <dbReference type="EMBL" id="KAL0010269.1"/>
    </source>
</evidence>
<evidence type="ECO:0000256" key="1">
    <source>
        <dbReference type="SAM" id="MobiDB-lite"/>
    </source>
</evidence>
<dbReference type="AlphaFoldDB" id="A0AAW2DL74"/>
<name>A0AAW2DL74_9ROSI</name>
<keyword evidence="3" id="KW-1185">Reference proteome</keyword>
<organism evidence="2 3">
    <name type="scientific">Lithocarpus litseifolius</name>
    <dbReference type="NCBI Taxonomy" id="425828"/>
    <lineage>
        <taxon>Eukaryota</taxon>
        <taxon>Viridiplantae</taxon>
        <taxon>Streptophyta</taxon>
        <taxon>Embryophyta</taxon>
        <taxon>Tracheophyta</taxon>
        <taxon>Spermatophyta</taxon>
        <taxon>Magnoliopsida</taxon>
        <taxon>eudicotyledons</taxon>
        <taxon>Gunneridae</taxon>
        <taxon>Pentapetalae</taxon>
        <taxon>rosids</taxon>
        <taxon>fabids</taxon>
        <taxon>Fagales</taxon>
        <taxon>Fagaceae</taxon>
        <taxon>Lithocarpus</taxon>
    </lineage>
</organism>
<accession>A0AAW2DL74</accession>
<dbReference type="EMBL" id="JAZDWU010000002">
    <property type="protein sequence ID" value="KAL0010269.1"/>
    <property type="molecule type" value="Genomic_DNA"/>
</dbReference>
<feature type="compositionally biased region" description="Low complexity" evidence="1">
    <location>
        <begin position="125"/>
        <end position="138"/>
    </location>
</feature>